<name>A0A1I5R3F1_9BACT</name>
<dbReference type="RefSeq" id="WP_092912807.1">
    <property type="nucleotide sequence ID" value="NZ_FOXB01000024.1"/>
</dbReference>
<dbReference type="STRING" id="223786.SAMN05216234_12423"/>
<dbReference type="GO" id="GO:0009055">
    <property type="term" value="F:electron transfer activity"/>
    <property type="evidence" value="ECO:0007669"/>
    <property type="project" value="InterPro"/>
</dbReference>
<dbReference type="Proteomes" id="UP000199227">
    <property type="component" value="Unassembled WGS sequence"/>
</dbReference>
<dbReference type="InterPro" id="IPR009056">
    <property type="entry name" value="Cyt_c-like_dom"/>
</dbReference>
<sequence length="118" mass="12687">MKKLNYVIGASLVLLLSGCTENRGKISINDTTKSIKISQAEVLALYARCAGCHGLDGKKRVFGKSGRIAGQSKSELIRKITGYQKGTFGGSLKGLMARQVEPLTPEQVNALAEYISKL</sequence>
<dbReference type="Pfam" id="PF00034">
    <property type="entry name" value="Cytochrom_C"/>
    <property type="match status" value="1"/>
</dbReference>
<dbReference type="PROSITE" id="PS51257">
    <property type="entry name" value="PROKAR_LIPOPROTEIN"/>
    <property type="match status" value="1"/>
</dbReference>
<protein>
    <submittedName>
        <fullName evidence="6">Cytochrome c</fullName>
    </submittedName>
</protein>
<evidence type="ECO:0000256" key="2">
    <source>
        <dbReference type="ARBA" id="ARBA00022723"/>
    </source>
</evidence>
<accession>A0A1I5R3F1</accession>
<dbReference type="SUPFAM" id="SSF46626">
    <property type="entry name" value="Cytochrome c"/>
    <property type="match status" value="1"/>
</dbReference>
<dbReference type="AlphaFoldDB" id="A0A1I5R3F1"/>
<evidence type="ECO:0000313" key="6">
    <source>
        <dbReference type="EMBL" id="SFP53029.1"/>
    </source>
</evidence>
<evidence type="ECO:0000256" key="1">
    <source>
        <dbReference type="ARBA" id="ARBA00022617"/>
    </source>
</evidence>
<feature type="domain" description="Cytochrome c" evidence="5">
    <location>
        <begin position="29"/>
        <end position="118"/>
    </location>
</feature>
<proteinExistence type="predicted"/>
<keyword evidence="7" id="KW-1185">Reference proteome</keyword>
<gene>
    <name evidence="6" type="ORF">SAMN05216234_12423</name>
</gene>
<dbReference type="Gene3D" id="1.10.760.10">
    <property type="entry name" value="Cytochrome c-like domain"/>
    <property type="match status" value="1"/>
</dbReference>
<keyword evidence="3 4" id="KW-0408">Iron</keyword>
<dbReference type="OrthoDB" id="5340148at2"/>
<dbReference type="GO" id="GO:0046872">
    <property type="term" value="F:metal ion binding"/>
    <property type="evidence" value="ECO:0007669"/>
    <property type="project" value="UniProtKB-KW"/>
</dbReference>
<keyword evidence="1 4" id="KW-0349">Heme</keyword>
<organism evidence="6 7">
    <name type="scientific">Hydrogenimonas thermophila</name>
    <dbReference type="NCBI Taxonomy" id="223786"/>
    <lineage>
        <taxon>Bacteria</taxon>
        <taxon>Pseudomonadati</taxon>
        <taxon>Campylobacterota</taxon>
        <taxon>Epsilonproteobacteria</taxon>
        <taxon>Campylobacterales</taxon>
        <taxon>Hydrogenimonadaceae</taxon>
        <taxon>Hydrogenimonas</taxon>
    </lineage>
</organism>
<dbReference type="GO" id="GO:0020037">
    <property type="term" value="F:heme binding"/>
    <property type="evidence" value="ECO:0007669"/>
    <property type="project" value="InterPro"/>
</dbReference>
<evidence type="ECO:0000313" key="7">
    <source>
        <dbReference type="Proteomes" id="UP000199227"/>
    </source>
</evidence>
<evidence type="ECO:0000256" key="3">
    <source>
        <dbReference type="ARBA" id="ARBA00023004"/>
    </source>
</evidence>
<dbReference type="EMBL" id="FOXB01000024">
    <property type="protein sequence ID" value="SFP53029.1"/>
    <property type="molecule type" value="Genomic_DNA"/>
</dbReference>
<reference evidence="6 7" key="1">
    <citation type="submission" date="2016-10" db="EMBL/GenBank/DDBJ databases">
        <authorList>
            <person name="de Groot N.N."/>
        </authorList>
    </citation>
    <scope>NUCLEOTIDE SEQUENCE [LARGE SCALE GENOMIC DNA]</scope>
    <source>
        <strain evidence="6 7">EP1-55-1</strain>
    </source>
</reference>
<dbReference type="PROSITE" id="PS51007">
    <property type="entry name" value="CYTC"/>
    <property type="match status" value="1"/>
</dbReference>
<keyword evidence="2 4" id="KW-0479">Metal-binding</keyword>
<evidence type="ECO:0000256" key="4">
    <source>
        <dbReference type="PROSITE-ProRule" id="PRU00433"/>
    </source>
</evidence>
<dbReference type="InterPro" id="IPR036909">
    <property type="entry name" value="Cyt_c-like_dom_sf"/>
</dbReference>
<evidence type="ECO:0000259" key="5">
    <source>
        <dbReference type="PROSITE" id="PS51007"/>
    </source>
</evidence>